<gene>
    <name evidence="1" type="ORF">DEBURN_LOCUS10907</name>
</gene>
<evidence type="ECO:0000313" key="1">
    <source>
        <dbReference type="EMBL" id="CAG8634403.1"/>
    </source>
</evidence>
<sequence>MCSNSYRIAKLVQQEVKVKKIYRVLEYDRESNPWIENFIHLSMELEKQSKDPREKVYHKLMREIFNTKTFYEVSKQDGLTSQADYYKNKIEDCIFEFLSHMGGDKKEWLTRRVVRTLRQVITSQKVLDLLDIAENKGLESPGQLII</sequence>
<protein>
    <submittedName>
        <fullName evidence="1">2261_t:CDS:1</fullName>
    </submittedName>
</protein>
<accession>A0A9N9GU08</accession>
<comment type="caution">
    <text evidence="1">The sequence shown here is derived from an EMBL/GenBank/DDBJ whole genome shotgun (WGS) entry which is preliminary data.</text>
</comment>
<dbReference type="OrthoDB" id="2355712at2759"/>
<name>A0A9N9GU08_9GLOM</name>
<organism evidence="1 2">
    <name type="scientific">Diversispora eburnea</name>
    <dbReference type="NCBI Taxonomy" id="1213867"/>
    <lineage>
        <taxon>Eukaryota</taxon>
        <taxon>Fungi</taxon>
        <taxon>Fungi incertae sedis</taxon>
        <taxon>Mucoromycota</taxon>
        <taxon>Glomeromycotina</taxon>
        <taxon>Glomeromycetes</taxon>
        <taxon>Diversisporales</taxon>
        <taxon>Diversisporaceae</taxon>
        <taxon>Diversispora</taxon>
    </lineage>
</organism>
<dbReference type="AlphaFoldDB" id="A0A9N9GU08"/>
<evidence type="ECO:0000313" key="2">
    <source>
        <dbReference type="Proteomes" id="UP000789706"/>
    </source>
</evidence>
<dbReference type="EMBL" id="CAJVPK010004181">
    <property type="protein sequence ID" value="CAG8634403.1"/>
    <property type="molecule type" value="Genomic_DNA"/>
</dbReference>
<keyword evidence="2" id="KW-1185">Reference proteome</keyword>
<dbReference type="Proteomes" id="UP000789706">
    <property type="component" value="Unassembled WGS sequence"/>
</dbReference>
<proteinExistence type="predicted"/>
<reference evidence="1" key="1">
    <citation type="submission" date="2021-06" db="EMBL/GenBank/DDBJ databases">
        <authorList>
            <person name="Kallberg Y."/>
            <person name="Tangrot J."/>
            <person name="Rosling A."/>
        </authorList>
    </citation>
    <scope>NUCLEOTIDE SEQUENCE</scope>
    <source>
        <strain evidence="1">AZ414A</strain>
    </source>
</reference>